<dbReference type="EMBL" id="SOFP01000054">
    <property type="protein sequence ID" value="TFC13244.1"/>
    <property type="molecule type" value="Genomic_DNA"/>
</dbReference>
<evidence type="ECO:0000256" key="1">
    <source>
        <dbReference type="ARBA" id="ARBA00022737"/>
    </source>
</evidence>
<dbReference type="InterPro" id="IPR013783">
    <property type="entry name" value="Ig-like_fold"/>
</dbReference>
<reference evidence="3 4" key="1">
    <citation type="submission" date="2019-03" db="EMBL/GenBank/DDBJ databases">
        <title>Genomics of glacier-inhabiting Cryobacterium strains.</title>
        <authorList>
            <person name="Liu Q."/>
            <person name="Xin Y.-H."/>
        </authorList>
    </citation>
    <scope>NUCLEOTIDE SEQUENCE [LARGE SCALE GENOMIC DNA]</scope>
    <source>
        <strain evidence="3 4">MDT1-3</strain>
    </source>
</reference>
<evidence type="ECO:0000259" key="2">
    <source>
        <dbReference type="PROSITE" id="PS50825"/>
    </source>
</evidence>
<name>A0A4R8WPZ0_9MICO</name>
<dbReference type="RefSeq" id="WP_134567995.1">
    <property type="nucleotide sequence ID" value="NZ_SOFP01000054.1"/>
</dbReference>
<proteinExistence type="predicted"/>
<comment type="caution">
    <text evidence="3">The sequence shown here is derived from an EMBL/GenBank/DDBJ whole genome shotgun (WGS) entry which is preliminary data.</text>
</comment>
<dbReference type="InterPro" id="IPR003410">
    <property type="entry name" value="HYR_dom"/>
</dbReference>
<dbReference type="Proteomes" id="UP000298412">
    <property type="component" value="Unassembled WGS sequence"/>
</dbReference>
<keyword evidence="4" id="KW-1185">Reference proteome</keyword>
<protein>
    <submittedName>
        <fullName evidence="3">HYR domain-containing protein</fullName>
    </submittedName>
</protein>
<feature type="domain" description="HYR" evidence="2">
    <location>
        <begin position="61"/>
        <end position="142"/>
    </location>
</feature>
<dbReference type="AlphaFoldDB" id="A0A4R8WPZ0"/>
<evidence type="ECO:0000313" key="4">
    <source>
        <dbReference type="Proteomes" id="UP000298412"/>
    </source>
</evidence>
<keyword evidence="1" id="KW-0677">Repeat</keyword>
<dbReference type="Pfam" id="PF02494">
    <property type="entry name" value="HYR"/>
    <property type="match status" value="2"/>
</dbReference>
<dbReference type="PANTHER" id="PTHR24273:SF32">
    <property type="entry name" value="HYALIN"/>
    <property type="match status" value="1"/>
</dbReference>
<dbReference type="NCBIfam" id="NF038114">
    <property type="entry name" value="rightmost"/>
    <property type="match status" value="1"/>
</dbReference>
<dbReference type="GO" id="GO:0005975">
    <property type="term" value="P:carbohydrate metabolic process"/>
    <property type="evidence" value="ECO:0007669"/>
    <property type="project" value="UniProtKB-ARBA"/>
</dbReference>
<accession>A0A4R8WPZ0</accession>
<organism evidence="3 4">
    <name type="scientific">Cryobacterium algoritolerans</name>
    <dbReference type="NCBI Taxonomy" id="1259184"/>
    <lineage>
        <taxon>Bacteria</taxon>
        <taxon>Bacillati</taxon>
        <taxon>Actinomycetota</taxon>
        <taxon>Actinomycetes</taxon>
        <taxon>Micrococcales</taxon>
        <taxon>Microbacteriaceae</taxon>
        <taxon>Cryobacterium</taxon>
    </lineage>
</organism>
<dbReference type="PROSITE" id="PS50825">
    <property type="entry name" value="HYR"/>
    <property type="match status" value="1"/>
</dbReference>
<sequence>MDWAKIQVWRPRPPPSLVRLGSCGSGDTLATTFPVGVTAVSCTATDASGNTASAGFTVTVVDTTPPVLTVPTDVTATATSVSGAVATYPSATAHDIVAGILPAMRTPASGATFALGQTTVTCTATDPSGNTGTASFHVSVSYFWSGVPAPFSADGSSTFKAGSTIPVEVTLTGTSASITNATIKLTYAQVTNGIEGPVMNASTNVASTTGNVFRYSGQEYIFNWSPRARTPSRWTSVTAYPSPC</sequence>
<evidence type="ECO:0000313" key="3">
    <source>
        <dbReference type="EMBL" id="TFC13244.1"/>
    </source>
</evidence>
<dbReference type="OrthoDB" id="9808778at2"/>
<dbReference type="Gene3D" id="2.60.40.10">
    <property type="entry name" value="Immunoglobulins"/>
    <property type="match status" value="1"/>
</dbReference>
<gene>
    <name evidence="3" type="ORF">E3O19_12290</name>
</gene>
<dbReference type="PANTHER" id="PTHR24273">
    <property type="entry name" value="FI04643P-RELATED"/>
    <property type="match status" value="1"/>
</dbReference>